<evidence type="ECO:0000256" key="2">
    <source>
        <dbReference type="ARBA" id="ARBA00009773"/>
    </source>
</evidence>
<keyword evidence="10" id="KW-1185">Reference proteome</keyword>
<evidence type="ECO:0000313" key="9">
    <source>
        <dbReference type="EMBL" id="TQL34580.1"/>
    </source>
</evidence>
<evidence type="ECO:0000256" key="5">
    <source>
        <dbReference type="ARBA" id="ARBA00022692"/>
    </source>
</evidence>
<evidence type="ECO:0000256" key="8">
    <source>
        <dbReference type="SAM" id="Phobius"/>
    </source>
</evidence>
<name>A0A542XFI2_9MICO</name>
<dbReference type="EMBL" id="VFOK01000001">
    <property type="protein sequence ID" value="TQL34580.1"/>
    <property type="molecule type" value="Genomic_DNA"/>
</dbReference>
<gene>
    <name evidence="9" type="ORF">FB554_2756</name>
</gene>
<evidence type="ECO:0000256" key="4">
    <source>
        <dbReference type="ARBA" id="ARBA00022475"/>
    </source>
</evidence>
<comment type="similarity">
    <text evidence="2">Belongs to the autoinducer-2 exporter (AI-2E) (TC 2.A.86) family.</text>
</comment>
<dbReference type="Pfam" id="PF01594">
    <property type="entry name" value="AI-2E_transport"/>
    <property type="match status" value="1"/>
</dbReference>
<protein>
    <submittedName>
        <fullName evidence="9">Putative PurR-regulated permease PerM</fullName>
    </submittedName>
</protein>
<keyword evidence="4" id="KW-1003">Cell membrane</keyword>
<evidence type="ECO:0000313" key="10">
    <source>
        <dbReference type="Proteomes" id="UP000318336"/>
    </source>
</evidence>
<dbReference type="AlphaFoldDB" id="A0A542XFI2"/>
<sequence length="382" mass="40086">MTETPPGSPGAPREDLRRDPRDPRLEVAFGVRVAAWWSVCFVAIVAGLYVLVRLLNSVSLVTITVSVAVMIAALLQPPVGWLVRRGIPRGLAAVLVFLLGTGGIAALMWFVGTQVAHSAGDMRDQLQLAAGTIRDWLVDGPFGLSEVEAGRYTTELGDTLSQNRSSITSGFLQTATSALGVISGAVFTLFAVLFLLLDDGKIWRWLVGIFPPHTRLHATEGGVAAWRTLTRYMQSLVLLAAINALAMVPVMMIAGLPMVVPLAILLFLGSLVPLIGVLVAGAVVALIALVSEGVATAILVTVALILIVQLFGNLLNPIILGKAVDIHPLAILVSVTAGTILAGVFGAFVAVPLVAVVKNASLAVRAHHRTLPELLRPDGGAS</sequence>
<reference evidence="9 10" key="1">
    <citation type="submission" date="2019-06" db="EMBL/GenBank/DDBJ databases">
        <title>Sequencing the genomes of 1000 actinobacteria strains.</title>
        <authorList>
            <person name="Klenk H.-P."/>
        </authorList>
    </citation>
    <scope>NUCLEOTIDE SEQUENCE [LARGE SCALE GENOMIC DNA]</scope>
    <source>
        <strain evidence="9 10">DSM 24617</strain>
    </source>
</reference>
<accession>A0A542XFI2</accession>
<comment type="subcellular location">
    <subcellularLocation>
        <location evidence="1">Cell membrane</location>
        <topology evidence="1">Multi-pass membrane protein</topology>
    </subcellularLocation>
</comment>
<feature type="transmembrane region" description="Helical" evidence="8">
    <location>
        <begin position="331"/>
        <end position="357"/>
    </location>
</feature>
<feature type="transmembrane region" description="Helical" evidence="8">
    <location>
        <begin position="297"/>
        <end position="319"/>
    </location>
</feature>
<keyword evidence="5 8" id="KW-0812">Transmembrane</keyword>
<proteinExistence type="inferred from homology"/>
<feature type="transmembrane region" description="Helical" evidence="8">
    <location>
        <begin position="90"/>
        <end position="112"/>
    </location>
</feature>
<keyword evidence="3" id="KW-0813">Transport</keyword>
<dbReference type="InterPro" id="IPR002549">
    <property type="entry name" value="AI-2E-like"/>
</dbReference>
<dbReference type="GO" id="GO:0055085">
    <property type="term" value="P:transmembrane transport"/>
    <property type="evidence" value="ECO:0007669"/>
    <property type="project" value="TreeGrafter"/>
</dbReference>
<feature type="transmembrane region" description="Helical" evidence="8">
    <location>
        <begin position="58"/>
        <end position="83"/>
    </location>
</feature>
<evidence type="ECO:0000256" key="3">
    <source>
        <dbReference type="ARBA" id="ARBA00022448"/>
    </source>
</evidence>
<evidence type="ECO:0000256" key="1">
    <source>
        <dbReference type="ARBA" id="ARBA00004651"/>
    </source>
</evidence>
<dbReference type="PANTHER" id="PTHR21716">
    <property type="entry name" value="TRANSMEMBRANE PROTEIN"/>
    <property type="match status" value="1"/>
</dbReference>
<organism evidence="9 10">
    <name type="scientific">Barrientosiimonas humi</name>
    <dbReference type="NCBI Taxonomy" id="999931"/>
    <lineage>
        <taxon>Bacteria</taxon>
        <taxon>Bacillati</taxon>
        <taxon>Actinomycetota</taxon>
        <taxon>Actinomycetes</taxon>
        <taxon>Micrococcales</taxon>
        <taxon>Dermacoccaceae</taxon>
        <taxon>Barrientosiimonas</taxon>
    </lineage>
</organism>
<dbReference type="PANTHER" id="PTHR21716:SF53">
    <property type="entry name" value="PERMEASE PERM-RELATED"/>
    <property type="match status" value="1"/>
</dbReference>
<evidence type="ECO:0000256" key="6">
    <source>
        <dbReference type="ARBA" id="ARBA00022989"/>
    </source>
</evidence>
<evidence type="ECO:0000256" key="7">
    <source>
        <dbReference type="ARBA" id="ARBA00023136"/>
    </source>
</evidence>
<dbReference type="Proteomes" id="UP000318336">
    <property type="component" value="Unassembled WGS sequence"/>
</dbReference>
<keyword evidence="6 8" id="KW-1133">Transmembrane helix</keyword>
<keyword evidence="7 8" id="KW-0472">Membrane</keyword>
<dbReference type="OrthoDB" id="9784366at2"/>
<comment type="caution">
    <text evidence="9">The sequence shown here is derived from an EMBL/GenBank/DDBJ whole genome shotgun (WGS) entry which is preliminary data.</text>
</comment>
<dbReference type="GO" id="GO:0005886">
    <property type="term" value="C:plasma membrane"/>
    <property type="evidence" value="ECO:0007669"/>
    <property type="project" value="UniProtKB-SubCell"/>
</dbReference>
<feature type="transmembrane region" description="Helical" evidence="8">
    <location>
        <begin position="27"/>
        <end position="52"/>
    </location>
</feature>
<dbReference type="RefSeq" id="WP_142006955.1">
    <property type="nucleotide sequence ID" value="NZ_CAJTBP010000001.1"/>
</dbReference>
<feature type="transmembrane region" description="Helical" evidence="8">
    <location>
        <begin position="178"/>
        <end position="197"/>
    </location>
</feature>
<feature type="transmembrane region" description="Helical" evidence="8">
    <location>
        <begin position="262"/>
        <end position="290"/>
    </location>
</feature>
<feature type="transmembrane region" description="Helical" evidence="8">
    <location>
        <begin position="236"/>
        <end position="256"/>
    </location>
</feature>